<dbReference type="AlphaFoldDB" id="A0A7J6FQL3"/>
<reference evidence="2 3" key="1">
    <citation type="journal article" date="2020" name="bioRxiv">
        <title>Sequence and annotation of 42 cannabis genomes reveals extensive copy number variation in cannabinoid synthesis and pathogen resistance genes.</title>
        <authorList>
            <person name="Mckernan K.J."/>
            <person name="Helbert Y."/>
            <person name="Kane L.T."/>
            <person name="Ebling H."/>
            <person name="Zhang L."/>
            <person name="Liu B."/>
            <person name="Eaton Z."/>
            <person name="Mclaughlin S."/>
            <person name="Kingan S."/>
            <person name="Baybayan P."/>
            <person name="Concepcion G."/>
            <person name="Jordan M."/>
            <person name="Riva A."/>
            <person name="Barbazuk W."/>
            <person name="Harkins T."/>
        </authorList>
    </citation>
    <scope>NUCLEOTIDE SEQUENCE [LARGE SCALE GENOMIC DNA]</scope>
    <source>
        <strain evidence="3">cv. Jamaican Lion 4</strain>
        <tissue evidence="2">Leaf</tissue>
    </source>
</reference>
<dbReference type="OMA" id="CANLANQ"/>
<evidence type="ECO:0000313" key="3">
    <source>
        <dbReference type="Proteomes" id="UP000583929"/>
    </source>
</evidence>
<keyword evidence="3" id="KW-1185">Reference proteome</keyword>
<name>A0A7J6FQL3_CANSA</name>
<evidence type="ECO:0000256" key="1">
    <source>
        <dbReference type="SAM" id="Coils"/>
    </source>
</evidence>
<comment type="caution">
    <text evidence="2">The sequence shown here is derived from an EMBL/GenBank/DDBJ whole genome shotgun (WGS) entry which is preliminary data.</text>
</comment>
<dbReference type="PANTHER" id="PTHR35689:SF1">
    <property type="entry name" value="EARLY ENDOSOME ANTIGEN"/>
    <property type="match status" value="1"/>
</dbReference>
<proteinExistence type="predicted"/>
<gene>
    <name evidence="2" type="ORF">G4B88_018097</name>
</gene>
<accession>A0A7J6FQL3</accession>
<accession>A0A803NMG4</accession>
<evidence type="ECO:0000313" key="2">
    <source>
        <dbReference type="EMBL" id="KAF4372932.1"/>
    </source>
</evidence>
<protein>
    <submittedName>
        <fullName evidence="2">Uncharacterized protein</fullName>
    </submittedName>
</protein>
<dbReference type="PANTHER" id="PTHR35689">
    <property type="entry name" value="EARLY ENDOSOME ANTIGEN"/>
    <property type="match status" value="1"/>
</dbReference>
<dbReference type="EMBL" id="JAATIQ010000183">
    <property type="protein sequence ID" value="KAF4372932.1"/>
    <property type="molecule type" value="Genomic_DNA"/>
</dbReference>
<feature type="coiled-coil region" evidence="1">
    <location>
        <begin position="91"/>
        <end position="125"/>
    </location>
</feature>
<dbReference type="Proteomes" id="UP000583929">
    <property type="component" value="Unassembled WGS sequence"/>
</dbReference>
<dbReference type="OrthoDB" id="1913731at2759"/>
<organism evidence="2 3">
    <name type="scientific">Cannabis sativa</name>
    <name type="common">Hemp</name>
    <name type="synonym">Marijuana</name>
    <dbReference type="NCBI Taxonomy" id="3483"/>
    <lineage>
        <taxon>Eukaryota</taxon>
        <taxon>Viridiplantae</taxon>
        <taxon>Streptophyta</taxon>
        <taxon>Embryophyta</taxon>
        <taxon>Tracheophyta</taxon>
        <taxon>Spermatophyta</taxon>
        <taxon>Magnoliopsida</taxon>
        <taxon>eudicotyledons</taxon>
        <taxon>Gunneridae</taxon>
        <taxon>Pentapetalae</taxon>
        <taxon>rosids</taxon>
        <taxon>fabids</taxon>
        <taxon>Rosales</taxon>
        <taxon>Cannabaceae</taxon>
        <taxon>Cannabis</taxon>
    </lineage>
</organism>
<sequence>MDLSIVDDRIKESIDYIIGLPVSTSTLEVKYRAVSELERLLLQSKLEDKDLTIECVRKLVSECSRLLSFGKKLEQECSLHDRDRESMIHLMNEADKRAKDAEVRNEELDEKMKGLSEELVFYKCNDEKLVADTSPGTTTQDTLLESILGTLVNEENAAYGRLFVEANRSNESCQKLLEMWNSLKPSTQKVMSIAAQLKIVETEKEHLKMSLCKAEELVNNLSAENTALELDHKKLLSMYYSVGSTEVHRSSTPPKSKWKFSTMMNYPVEKKIDFTVADMDIETLPPSPIHHCDNA</sequence>
<keyword evidence="1" id="KW-0175">Coiled coil</keyword>